<feature type="compositionally biased region" description="Gly residues" evidence="1">
    <location>
        <begin position="413"/>
        <end position="425"/>
    </location>
</feature>
<protein>
    <submittedName>
        <fullName evidence="2">Uncharacterized protein</fullName>
    </submittedName>
</protein>
<dbReference type="OrthoDB" id="5578001at2759"/>
<sequence length="485" mass="52477">MQIQTCVPLAPTWEAVLPRDNSSGSSGKHSANKREQSLLLPTSLDHPQSQSKFSMSTMHLPPQPDSRELLPPLLACLPTAFLAPRPPPALLPLLAPLLRQKLNYISSGNDGWLPLLSWDKERAAKLPATVERIQVEPHPVSGEIEFEDVRPAKYRRLDEETLQARLEVEQFDLLPIYVWCENDEHGGTGPGWKLTELRCLEDLDDGTQWFDTASEANDAAQTRSTTSAPQAPNGLNGNPTLSVPDEADDDDDDYWNAYDRTPSQTPGQNPSPAPATQPPTTTSTRGRSQSEADYFARYGEVQPALDTHDPDEENPALTGNGNSTLTGDALLRAQARHLETSGTLPPNLKPAAASQNHSATTKPPHDSALASLDRRSSLEMPRPRSPASSSGSRGSNVGRLEQEAEAMSSSPSRGGGVAAGAGGGNESAQRAIKQHISTDIKSLFRLARSAGMKRWEFEELVRRELSVLCLLDEDEGDGDGEGEGA</sequence>
<dbReference type="Proteomes" id="UP000270230">
    <property type="component" value="Unassembled WGS sequence"/>
</dbReference>
<evidence type="ECO:0000256" key="1">
    <source>
        <dbReference type="SAM" id="MobiDB-lite"/>
    </source>
</evidence>
<feature type="compositionally biased region" description="Acidic residues" evidence="1">
    <location>
        <begin position="245"/>
        <end position="254"/>
    </location>
</feature>
<organism evidence="2 3">
    <name type="scientific">Hortaea werneckii</name>
    <name type="common">Black yeast</name>
    <name type="synonym">Cladosporium werneckii</name>
    <dbReference type="NCBI Taxonomy" id="91943"/>
    <lineage>
        <taxon>Eukaryota</taxon>
        <taxon>Fungi</taxon>
        <taxon>Dikarya</taxon>
        <taxon>Ascomycota</taxon>
        <taxon>Pezizomycotina</taxon>
        <taxon>Dothideomycetes</taxon>
        <taxon>Dothideomycetidae</taxon>
        <taxon>Mycosphaerellales</taxon>
        <taxon>Teratosphaeriaceae</taxon>
        <taxon>Hortaea</taxon>
    </lineage>
</organism>
<accession>A0A3M7CWN3</accession>
<reference evidence="2 3" key="1">
    <citation type="journal article" date="2018" name="BMC Genomics">
        <title>Genomic evidence for intraspecific hybridization in a clonal and extremely halotolerant yeast.</title>
        <authorList>
            <person name="Gostincar C."/>
            <person name="Stajich J.E."/>
            <person name="Zupancic J."/>
            <person name="Zalar P."/>
            <person name="Gunde-Cimerman N."/>
        </authorList>
    </citation>
    <scope>NUCLEOTIDE SEQUENCE [LARGE SCALE GENOMIC DNA]</scope>
    <source>
        <strain evidence="2 3">EXF-151</strain>
    </source>
</reference>
<evidence type="ECO:0000313" key="2">
    <source>
        <dbReference type="EMBL" id="RMY56076.1"/>
    </source>
</evidence>
<evidence type="ECO:0000313" key="3">
    <source>
        <dbReference type="Proteomes" id="UP000270230"/>
    </source>
</evidence>
<feature type="region of interest" description="Disordered" evidence="1">
    <location>
        <begin position="38"/>
        <end position="61"/>
    </location>
</feature>
<feature type="compositionally biased region" description="Polar residues" evidence="1">
    <location>
        <begin position="45"/>
        <end position="57"/>
    </location>
</feature>
<feature type="compositionally biased region" description="Polar residues" evidence="1">
    <location>
        <begin position="216"/>
        <end position="241"/>
    </location>
</feature>
<comment type="caution">
    <text evidence="2">The sequence shown here is derived from an EMBL/GenBank/DDBJ whole genome shotgun (WGS) entry which is preliminary data.</text>
</comment>
<dbReference type="VEuPathDB" id="FungiDB:BTJ68_13557"/>
<feature type="compositionally biased region" description="Low complexity" evidence="1">
    <location>
        <begin position="385"/>
        <end position="395"/>
    </location>
</feature>
<feature type="compositionally biased region" description="Low complexity" evidence="1">
    <location>
        <begin position="278"/>
        <end position="289"/>
    </location>
</feature>
<feature type="region of interest" description="Disordered" evidence="1">
    <location>
        <begin position="340"/>
        <end position="431"/>
    </location>
</feature>
<dbReference type="AlphaFoldDB" id="A0A3M7CWN3"/>
<proteinExistence type="predicted"/>
<feature type="region of interest" description="Disordered" evidence="1">
    <location>
        <begin position="304"/>
        <end position="325"/>
    </location>
</feature>
<feature type="region of interest" description="Disordered" evidence="1">
    <location>
        <begin position="216"/>
        <end position="289"/>
    </location>
</feature>
<dbReference type="EMBL" id="QWIN01000222">
    <property type="protein sequence ID" value="RMY56076.1"/>
    <property type="molecule type" value="Genomic_DNA"/>
</dbReference>
<gene>
    <name evidence="2" type="ORF">D0865_03833</name>
</gene>
<name>A0A3M7CWN3_HORWE</name>